<reference evidence="1" key="1">
    <citation type="submission" date="2020-01" db="EMBL/GenBank/DDBJ databases">
        <authorList>
            <person name="Mishra B."/>
        </authorList>
    </citation>
    <scope>NUCLEOTIDE SEQUENCE [LARGE SCALE GENOMIC DNA]</scope>
</reference>
<protein>
    <submittedName>
        <fullName evidence="1">Uncharacterized protein</fullName>
    </submittedName>
</protein>
<dbReference type="Proteomes" id="UP000467841">
    <property type="component" value="Unassembled WGS sequence"/>
</dbReference>
<evidence type="ECO:0000313" key="2">
    <source>
        <dbReference type="Proteomes" id="UP000467841"/>
    </source>
</evidence>
<accession>A0A6D2INW6</accession>
<organism evidence="1 2">
    <name type="scientific">Microthlaspi erraticum</name>
    <dbReference type="NCBI Taxonomy" id="1685480"/>
    <lineage>
        <taxon>Eukaryota</taxon>
        <taxon>Viridiplantae</taxon>
        <taxon>Streptophyta</taxon>
        <taxon>Embryophyta</taxon>
        <taxon>Tracheophyta</taxon>
        <taxon>Spermatophyta</taxon>
        <taxon>Magnoliopsida</taxon>
        <taxon>eudicotyledons</taxon>
        <taxon>Gunneridae</taxon>
        <taxon>Pentapetalae</taxon>
        <taxon>rosids</taxon>
        <taxon>malvids</taxon>
        <taxon>Brassicales</taxon>
        <taxon>Brassicaceae</taxon>
        <taxon>Coluteocarpeae</taxon>
        <taxon>Microthlaspi</taxon>
    </lineage>
</organism>
<keyword evidence="2" id="KW-1185">Reference proteome</keyword>
<dbReference type="EMBL" id="CACVBM020001091">
    <property type="protein sequence ID" value="CAA7030108.1"/>
    <property type="molecule type" value="Genomic_DNA"/>
</dbReference>
<sequence>MNSISRARVIGALSGPFPSDFHHFHVENRLWTYKPGLDRVEAWPVELRNSTGWSSRWSSWSSRWLPPSSFAYPVELRPCTKSFLAPHVPYAPNAPKDLFQRTKHAYSPTSSIPPLGREKISRELTFCERSAKSAAARCEQAIQSRANGVVEIVHVAVEYTLRDEVVGRVLHAAMGIIPK</sequence>
<evidence type="ECO:0000313" key="1">
    <source>
        <dbReference type="EMBL" id="CAA7030108.1"/>
    </source>
</evidence>
<comment type="caution">
    <text evidence="1">The sequence shown here is derived from an EMBL/GenBank/DDBJ whole genome shotgun (WGS) entry which is preliminary data.</text>
</comment>
<proteinExistence type="predicted"/>
<dbReference type="AlphaFoldDB" id="A0A6D2INW6"/>
<gene>
    <name evidence="1" type="ORF">MERR_LOCUS17343</name>
</gene>
<name>A0A6D2INW6_9BRAS</name>